<evidence type="ECO:0000259" key="5">
    <source>
        <dbReference type="PROSITE" id="PS50977"/>
    </source>
</evidence>
<dbReference type="Gene3D" id="1.10.357.10">
    <property type="entry name" value="Tetracycline Repressor, domain 2"/>
    <property type="match status" value="1"/>
</dbReference>
<organism evidence="6 7">
    <name type="scientific">Nocardia asteroides NBRC 15531</name>
    <dbReference type="NCBI Taxonomy" id="1110697"/>
    <lineage>
        <taxon>Bacteria</taxon>
        <taxon>Bacillati</taxon>
        <taxon>Actinomycetota</taxon>
        <taxon>Actinomycetes</taxon>
        <taxon>Mycobacteriales</taxon>
        <taxon>Nocardiaceae</taxon>
        <taxon>Nocardia</taxon>
    </lineage>
</organism>
<accession>U5EBZ9</accession>
<dbReference type="EMBL" id="BAFO02000012">
    <property type="protein sequence ID" value="GAD82674.1"/>
    <property type="molecule type" value="Genomic_DNA"/>
</dbReference>
<dbReference type="Pfam" id="PF00440">
    <property type="entry name" value="TetR_N"/>
    <property type="match status" value="1"/>
</dbReference>
<keyword evidence="2 4" id="KW-0238">DNA-binding</keyword>
<dbReference type="InterPro" id="IPR009057">
    <property type="entry name" value="Homeodomain-like_sf"/>
</dbReference>
<dbReference type="STRING" id="1824.SAMN05444423_1011386"/>
<evidence type="ECO:0000313" key="6">
    <source>
        <dbReference type="EMBL" id="GAD82674.1"/>
    </source>
</evidence>
<dbReference type="SUPFAM" id="SSF48498">
    <property type="entry name" value="Tetracyclin repressor-like, C-terminal domain"/>
    <property type="match status" value="1"/>
</dbReference>
<proteinExistence type="predicted"/>
<dbReference type="PANTHER" id="PTHR30055">
    <property type="entry name" value="HTH-TYPE TRANSCRIPTIONAL REGULATOR RUTR"/>
    <property type="match status" value="1"/>
</dbReference>
<feature type="domain" description="HTH tetR-type" evidence="5">
    <location>
        <begin position="27"/>
        <end position="87"/>
    </location>
</feature>
<reference evidence="6 7" key="1">
    <citation type="journal article" date="2014" name="BMC Genomics">
        <title>Genome based analysis of type-I polyketide synthase and nonribosomal peptide synthetase gene clusters in seven strains of five representative Nocardia species.</title>
        <authorList>
            <person name="Komaki H."/>
            <person name="Ichikawa N."/>
            <person name="Hosoyama A."/>
            <person name="Takahashi-Nakaguchi A."/>
            <person name="Matsuzawa T."/>
            <person name="Suzuki K."/>
            <person name="Fujita N."/>
            <person name="Gonoi T."/>
        </authorList>
    </citation>
    <scope>NUCLEOTIDE SEQUENCE [LARGE SCALE GENOMIC DNA]</scope>
    <source>
        <strain evidence="6 7">NBRC 15531</strain>
    </source>
</reference>
<dbReference type="InterPro" id="IPR036271">
    <property type="entry name" value="Tet_transcr_reg_TetR-rel_C_sf"/>
</dbReference>
<keyword evidence="7" id="KW-1185">Reference proteome</keyword>
<gene>
    <name evidence="6" type="ORF">NCAST_12_00260</name>
</gene>
<dbReference type="Proteomes" id="UP000017048">
    <property type="component" value="Unassembled WGS sequence"/>
</dbReference>
<keyword evidence="3" id="KW-0804">Transcription</keyword>
<dbReference type="PANTHER" id="PTHR30055:SF234">
    <property type="entry name" value="HTH-TYPE TRANSCRIPTIONAL REGULATOR BETI"/>
    <property type="match status" value="1"/>
</dbReference>
<evidence type="ECO:0000256" key="3">
    <source>
        <dbReference type="ARBA" id="ARBA00023163"/>
    </source>
</evidence>
<dbReference type="AlphaFoldDB" id="U5EBZ9"/>
<dbReference type="eggNOG" id="COG1309">
    <property type="taxonomic scope" value="Bacteria"/>
</dbReference>
<evidence type="ECO:0000256" key="1">
    <source>
        <dbReference type="ARBA" id="ARBA00023015"/>
    </source>
</evidence>
<evidence type="ECO:0000256" key="2">
    <source>
        <dbReference type="ARBA" id="ARBA00023125"/>
    </source>
</evidence>
<keyword evidence="1" id="KW-0805">Transcription regulation</keyword>
<dbReference type="SUPFAM" id="SSF46689">
    <property type="entry name" value="Homeodomain-like"/>
    <property type="match status" value="1"/>
</dbReference>
<evidence type="ECO:0000313" key="7">
    <source>
        <dbReference type="Proteomes" id="UP000017048"/>
    </source>
</evidence>
<sequence>MTPVVICVTILIVLGETTRDRQAERREATRREILQVAWDVAREHGLAQLTLREVATRVGMRAPSLYTHFPAKHAIYDAMFGQAWAEYEEHAARVTADLPDAPRARLLAVAYSFFDFAVADLARYQLMNQRTVPGFEPSAAAFAPSQRVVRAAVDLFAEAGVTDRGDIEIWFCLIGGLIDQQLANDPAGDSRRRLIERAMTMWADSVGLPA</sequence>
<feature type="DNA-binding region" description="H-T-H motif" evidence="4">
    <location>
        <begin position="50"/>
        <end position="69"/>
    </location>
</feature>
<dbReference type="PROSITE" id="PS50977">
    <property type="entry name" value="HTH_TETR_2"/>
    <property type="match status" value="1"/>
</dbReference>
<comment type="caution">
    <text evidence="6">The sequence shown here is derived from an EMBL/GenBank/DDBJ whole genome shotgun (WGS) entry which is preliminary data.</text>
</comment>
<evidence type="ECO:0000256" key="4">
    <source>
        <dbReference type="PROSITE-ProRule" id="PRU00335"/>
    </source>
</evidence>
<dbReference type="InterPro" id="IPR001647">
    <property type="entry name" value="HTH_TetR"/>
</dbReference>
<dbReference type="InterPro" id="IPR050109">
    <property type="entry name" value="HTH-type_TetR-like_transc_reg"/>
</dbReference>
<name>U5EBZ9_NOCAS</name>
<protein>
    <recommendedName>
        <fullName evidence="5">HTH tetR-type domain-containing protein</fullName>
    </recommendedName>
</protein>
<dbReference type="GO" id="GO:0003700">
    <property type="term" value="F:DNA-binding transcription factor activity"/>
    <property type="evidence" value="ECO:0007669"/>
    <property type="project" value="TreeGrafter"/>
</dbReference>
<dbReference type="GO" id="GO:0000976">
    <property type="term" value="F:transcription cis-regulatory region binding"/>
    <property type="evidence" value="ECO:0007669"/>
    <property type="project" value="TreeGrafter"/>
</dbReference>